<gene>
    <name evidence="9" type="ORF">CHIRRI_LOCUS8985</name>
</gene>
<dbReference type="GO" id="GO:0016020">
    <property type="term" value="C:membrane"/>
    <property type="evidence" value="ECO:0007669"/>
    <property type="project" value="UniProtKB-SubCell"/>
</dbReference>
<keyword evidence="2 7" id="KW-0808">Transferase</keyword>
<comment type="catalytic activity">
    <reaction evidence="7">
        <text>L-cysteinyl-[protein] + hexadecanoyl-CoA = S-hexadecanoyl-L-cysteinyl-[protein] + CoA</text>
        <dbReference type="Rhea" id="RHEA:36683"/>
        <dbReference type="Rhea" id="RHEA-COMP:10131"/>
        <dbReference type="Rhea" id="RHEA-COMP:11032"/>
        <dbReference type="ChEBI" id="CHEBI:29950"/>
        <dbReference type="ChEBI" id="CHEBI:57287"/>
        <dbReference type="ChEBI" id="CHEBI:57379"/>
        <dbReference type="ChEBI" id="CHEBI:74151"/>
        <dbReference type="EC" id="2.3.1.225"/>
    </reaction>
</comment>
<proteinExistence type="inferred from homology"/>
<dbReference type="EMBL" id="OU895878">
    <property type="protein sequence ID" value="CAG9806120.1"/>
    <property type="molecule type" value="Genomic_DNA"/>
</dbReference>
<evidence type="ECO:0000256" key="4">
    <source>
        <dbReference type="ARBA" id="ARBA00022989"/>
    </source>
</evidence>
<dbReference type="GO" id="GO:0019706">
    <property type="term" value="F:protein-cysteine S-palmitoyltransferase activity"/>
    <property type="evidence" value="ECO:0007669"/>
    <property type="project" value="UniProtKB-EC"/>
</dbReference>
<comment type="subcellular location">
    <subcellularLocation>
        <location evidence="1">Membrane</location>
        <topology evidence="1">Multi-pass membrane protein</topology>
    </subcellularLocation>
</comment>
<evidence type="ECO:0000256" key="6">
    <source>
        <dbReference type="ARBA" id="ARBA00023315"/>
    </source>
</evidence>
<evidence type="ECO:0000256" key="7">
    <source>
        <dbReference type="RuleBase" id="RU079119"/>
    </source>
</evidence>
<dbReference type="Pfam" id="PF01529">
    <property type="entry name" value="DHHC"/>
    <property type="match status" value="1"/>
</dbReference>
<dbReference type="AlphaFoldDB" id="A0A9N9RZQ5"/>
<dbReference type="OrthoDB" id="9909019at2759"/>
<protein>
    <recommendedName>
        <fullName evidence="7">Palmitoyltransferase</fullName>
        <ecNumber evidence="7">2.3.1.225</ecNumber>
    </recommendedName>
</protein>
<dbReference type="InterPro" id="IPR039859">
    <property type="entry name" value="PFA4/ZDH16/20/ERF2-like"/>
</dbReference>
<feature type="domain" description="Palmitoyltransferase DHHC" evidence="8">
    <location>
        <begin position="119"/>
        <end position="246"/>
    </location>
</feature>
<evidence type="ECO:0000313" key="9">
    <source>
        <dbReference type="EMBL" id="CAG9806120.1"/>
    </source>
</evidence>
<dbReference type="EC" id="2.3.1.225" evidence="7"/>
<keyword evidence="4 7" id="KW-1133">Transmembrane helix</keyword>
<sequence>MSCEVIIRIFKFIPVIFITSIIAWSWYAYVIELCFGAVHSSIEAFFLLVFYHISLFFLLWSYYKTIFTKIALVPPLFKVSRAEMDQLTNMRSPDEQSRFLKTLSKDLPIVNCTINNCVRFCEKCQHIKPDRSHHCSVCNACNLKFDHHCPWVNNCINFSNYKYFILFLGYGLTYCIYVCLTMLKYFILFWRINPFNYKGELENTSTGKFHLLFLFVVAIMFAFSLVSLFGYHLYLVLKNRTTLEAFRAPIFCIGGPDKNGFSLGYRKNFEQVFGQEKKYWLLPIFTSLGDGVKYPVRKHLLEDV</sequence>
<evidence type="ECO:0000313" key="10">
    <source>
        <dbReference type="Proteomes" id="UP001153620"/>
    </source>
</evidence>
<keyword evidence="5 7" id="KW-0472">Membrane</keyword>
<evidence type="ECO:0000256" key="2">
    <source>
        <dbReference type="ARBA" id="ARBA00022679"/>
    </source>
</evidence>
<comment type="similarity">
    <text evidence="7">Belongs to the DHHC palmitoyltransferase family.</text>
</comment>
<accession>A0A9N9RZQ5</accession>
<evidence type="ECO:0000256" key="1">
    <source>
        <dbReference type="ARBA" id="ARBA00004141"/>
    </source>
</evidence>
<feature type="transmembrane region" description="Helical" evidence="7">
    <location>
        <begin position="210"/>
        <end position="237"/>
    </location>
</feature>
<dbReference type="PANTHER" id="PTHR12246">
    <property type="entry name" value="PALMITOYLTRANSFERASE ZDHHC16"/>
    <property type="match status" value="1"/>
</dbReference>
<dbReference type="Proteomes" id="UP001153620">
    <property type="component" value="Chromosome 2"/>
</dbReference>
<comment type="domain">
    <text evidence="7">The DHHC domain is required for palmitoyltransferase activity.</text>
</comment>
<keyword evidence="3 7" id="KW-0812">Transmembrane</keyword>
<reference evidence="9" key="1">
    <citation type="submission" date="2022-01" db="EMBL/GenBank/DDBJ databases">
        <authorList>
            <person name="King R."/>
        </authorList>
    </citation>
    <scope>NUCLEOTIDE SEQUENCE</scope>
</reference>
<reference evidence="9" key="2">
    <citation type="submission" date="2022-10" db="EMBL/GenBank/DDBJ databases">
        <authorList>
            <consortium name="ENA_rothamsted_submissions"/>
            <consortium name="culmorum"/>
            <person name="King R."/>
        </authorList>
    </citation>
    <scope>NUCLEOTIDE SEQUENCE</scope>
</reference>
<evidence type="ECO:0000256" key="3">
    <source>
        <dbReference type="ARBA" id="ARBA00022692"/>
    </source>
</evidence>
<feature type="transmembrane region" description="Helical" evidence="7">
    <location>
        <begin position="163"/>
        <end position="190"/>
    </location>
</feature>
<keyword evidence="10" id="KW-1185">Reference proteome</keyword>
<dbReference type="InterPro" id="IPR001594">
    <property type="entry name" value="Palmitoyltrfase_DHHC"/>
</dbReference>
<evidence type="ECO:0000256" key="5">
    <source>
        <dbReference type="ARBA" id="ARBA00023136"/>
    </source>
</evidence>
<dbReference type="PROSITE" id="PS50216">
    <property type="entry name" value="DHHC"/>
    <property type="match status" value="1"/>
</dbReference>
<keyword evidence="6 7" id="KW-0012">Acyltransferase</keyword>
<evidence type="ECO:0000259" key="8">
    <source>
        <dbReference type="Pfam" id="PF01529"/>
    </source>
</evidence>
<feature type="transmembrane region" description="Helical" evidence="7">
    <location>
        <begin position="12"/>
        <end position="38"/>
    </location>
</feature>
<feature type="transmembrane region" description="Helical" evidence="7">
    <location>
        <begin position="44"/>
        <end position="63"/>
    </location>
</feature>
<name>A0A9N9RZQ5_9DIPT</name>
<organism evidence="9 10">
    <name type="scientific">Chironomus riparius</name>
    <dbReference type="NCBI Taxonomy" id="315576"/>
    <lineage>
        <taxon>Eukaryota</taxon>
        <taxon>Metazoa</taxon>
        <taxon>Ecdysozoa</taxon>
        <taxon>Arthropoda</taxon>
        <taxon>Hexapoda</taxon>
        <taxon>Insecta</taxon>
        <taxon>Pterygota</taxon>
        <taxon>Neoptera</taxon>
        <taxon>Endopterygota</taxon>
        <taxon>Diptera</taxon>
        <taxon>Nematocera</taxon>
        <taxon>Chironomoidea</taxon>
        <taxon>Chironomidae</taxon>
        <taxon>Chironominae</taxon>
        <taxon>Chironomus</taxon>
    </lineage>
</organism>